<evidence type="ECO:0000256" key="12">
    <source>
        <dbReference type="ARBA" id="ARBA00031778"/>
    </source>
</evidence>
<dbReference type="InterPro" id="IPR038492">
    <property type="entry name" value="GBBH-like_N_sf"/>
</dbReference>
<evidence type="ECO:0000256" key="1">
    <source>
        <dbReference type="ARBA" id="ARBA00001954"/>
    </source>
</evidence>
<evidence type="ECO:0000313" key="20">
    <source>
        <dbReference type="Proteomes" id="UP001202479"/>
    </source>
</evidence>
<dbReference type="EC" id="1.14.11.8" evidence="5"/>
<dbReference type="FunFam" id="3.60.130.10:FF:000001">
    <property type="entry name" value="Trimethyllysine dioxygenase, mitochondrial"/>
    <property type="match status" value="1"/>
</dbReference>
<proteinExistence type="inferred from homology"/>
<dbReference type="InterPro" id="IPR010376">
    <property type="entry name" value="GBBH-like_N"/>
</dbReference>
<keyword evidence="9" id="KW-0560">Oxidoreductase</keyword>
<dbReference type="NCBIfam" id="TIGR02410">
    <property type="entry name" value="carnitine_TMLD"/>
    <property type="match status" value="1"/>
</dbReference>
<dbReference type="EMBL" id="JAHUZD010000036">
    <property type="protein sequence ID" value="KAI3405428.2"/>
    <property type="molecule type" value="Genomic_DNA"/>
</dbReference>
<dbReference type="InterPro" id="IPR012776">
    <property type="entry name" value="Trimethyllysine_dOase"/>
</dbReference>
<evidence type="ECO:0000256" key="8">
    <source>
        <dbReference type="ARBA" id="ARBA00022964"/>
    </source>
</evidence>
<dbReference type="GeneID" id="73379389"/>
<dbReference type="GO" id="GO:0005506">
    <property type="term" value="F:iron ion binding"/>
    <property type="evidence" value="ECO:0007669"/>
    <property type="project" value="InterPro"/>
</dbReference>
<dbReference type="PANTHER" id="PTHR10696:SF51">
    <property type="entry name" value="TRIMETHYLLYSINE DIOXYGENASE, MITOCHONDRIAL"/>
    <property type="match status" value="1"/>
</dbReference>
<dbReference type="SUPFAM" id="SSF51197">
    <property type="entry name" value="Clavaminate synthase-like"/>
    <property type="match status" value="1"/>
</dbReference>
<comment type="catalytic activity">
    <reaction evidence="15">
        <text>N(6),N(6),N(6)-trimethyl-L-lysine + 2-oxoglutarate + O2 = (3S)-3-hydroxy-N(6),N(6),N(6)-trimethyl-L-lysine + succinate + CO2</text>
        <dbReference type="Rhea" id="RHEA:14181"/>
        <dbReference type="ChEBI" id="CHEBI:15379"/>
        <dbReference type="ChEBI" id="CHEBI:16526"/>
        <dbReference type="ChEBI" id="CHEBI:16810"/>
        <dbReference type="ChEBI" id="CHEBI:30031"/>
        <dbReference type="ChEBI" id="CHEBI:58100"/>
        <dbReference type="ChEBI" id="CHEBI:141499"/>
        <dbReference type="EC" id="1.14.11.8"/>
    </reaction>
</comment>
<comment type="pathway">
    <text evidence="3">Amine and polyamine biosynthesis; carnitine biosynthesis.</text>
</comment>
<dbReference type="RefSeq" id="XP_049181173.1">
    <property type="nucleotide sequence ID" value="XM_049322930.1"/>
</dbReference>
<keyword evidence="20" id="KW-1185">Reference proteome</keyword>
<comment type="function">
    <text evidence="14">Converts trimethyllysine (TML) into hydroxytrimethyllysine (HTML).</text>
</comment>
<keyword evidence="8" id="KW-0223">Dioxygenase</keyword>
<evidence type="ECO:0000259" key="17">
    <source>
        <dbReference type="Pfam" id="PF02668"/>
    </source>
</evidence>
<sequence>MSSKEKIESAVPKGNTLEVNWSDGQVSKFHTIWLRDNCHCSECYFSLTKQRLLNSASISIDLGVKKIVEVDNGNKLAITWDTDHESEYSASWLRLHSYYPRLVPLDKTVLEQELWQVKDIKDKLPSVDFASVMNSSDSTDNEDAIRDWCLKIWKHGFCLIDNVPVTPEDTEKLCKKLNYIRVTHYGEFWDFTSDLAKADTAYTNFDISSHTDGTYWSNSPGLQLFHLLYHDGTGGTTSLVDAFKCAQLLKEAHPESYEIFTRIRVPAHSAGEEKVCIQPDIPQPIFKLDEHGKLIQVRWNQSDRSTMDSWEDPDDVVKFYQAIKHWVEIITSPNNELWHQMKPGQCLIFDNWRVFHSRSEFTGRRRLCGAYFERDDFVSRLKLLNLGREAVLESI</sequence>
<evidence type="ECO:0000256" key="15">
    <source>
        <dbReference type="ARBA" id="ARBA00049334"/>
    </source>
</evidence>
<evidence type="ECO:0000259" key="18">
    <source>
        <dbReference type="Pfam" id="PF06155"/>
    </source>
</evidence>
<gene>
    <name evidence="19" type="ORF">KGF56_001772</name>
</gene>
<comment type="similarity">
    <text evidence="4">Belongs to the gamma-BBH/TMLD family.</text>
</comment>
<dbReference type="InterPro" id="IPR003819">
    <property type="entry name" value="TauD/TfdA-like"/>
</dbReference>
<dbReference type="InterPro" id="IPR050411">
    <property type="entry name" value="AlphaKG_dependent_hydroxylases"/>
</dbReference>
<evidence type="ECO:0000313" key="19">
    <source>
        <dbReference type="EMBL" id="KAI3405428.2"/>
    </source>
</evidence>
<dbReference type="Proteomes" id="UP001202479">
    <property type="component" value="Unassembled WGS sequence"/>
</dbReference>
<dbReference type="FunFam" id="3.30.2020.30:FF:000002">
    <property type="entry name" value="Putative gamma-butyrobetaine dioxygenase"/>
    <property type="match status" value="1"/>
</dbReference>
<dbReference type="GO" id="GO:0005739">
    <property type="term" value="C:mitochondrion"/>
    <property type="evidence" value="ECO:0007669"/>
    <property type="project" value="TreeGrafter"/>
</dbReference>
<evidence type="ECO:0000256" key="4">
    <source>
        <dbReference type="ARBA" id="ARBA00008654"/>
    </source>
</evidence>
<dbReference type="Pfam" id="PF06155">
    <property type="entry name" value="GBBH-like_N"/>
    <property type="match status" value="1"/>
</dbReference>
<evidence type="ECO:0000256" key="13">
    <source>
        <dbReference type="ARBA" id="ARBA00032283"/>
    </source>
</evidence>
<evidence type="ECO:0000256" key="16">
    <source>
        <dbReference type="ARBA" id="ARBA00071191"/>
    </source>
</evidence>
<evidence type="ECO:0000256" key="5">
    <source>
        <dbReference type="ARBA" id="ARBA00012267"/>
    </source>
</evidence>
<dbReference type="GO" id="GO:0045329">
    <property type="term" value="P:carnitine biosynthetic process"/>
    <property type="evidence" value="ECO:0007669"/>
    <property type="project" value="UniProtKB-KW"/>
</dbReference>
<evidence type="ECO:0000256" key="7">
    <source>
        <dbReference type="ARBA" id="ARBA00022873"/>
    </source>
</evidence>
<dbReference type="Gene3D" id="3.30.2020.30">
    <property type="match status" value="1"/>
</dbReference>
<evidence type="ECO:0000256" key="6">
    <source>
        <dbReference type="ARBA" id="ARBA00022723"/>
    </source>
</evidence>
<dbReference type="CDD" id="cd00250">
    <property type="entry name" value="CAS_like"/>
    <property type="match status" value="1"/>
</dbReference>
<dbReference type="PANTHER" id="PTHR10696">
    <property type="entry name" value="GAMMA-BUTYROBETAINE HYDROXYLASE-RELATED"/>
    <property type="match status" value="1"/>
</dbReference>
<organism evidence="19 20">
    <name type="scientific">Candida oxycetoniae</name>
    <dbReference type="NCBI Taxonomy" id="497107"/>
    <lineage>
        <taxon>Eukaryota</taxon>
        <taxon>Fungi</taxon>
        <taxon>Dikarya</taxon>
        <taxon>Ascomycota</taxon>
        <taxon>Saccharomycotina</taxon>
        <taxon>Pichiomycetes</taxon>
        <taxon>Debaryomycetaceae</taxon>
        <taxon>Candida/Lodderomyces clade</taxon>
        <taxon>Candida</taxon>
    </lineage>
</organism>
<dbReference type="Pfam" id="PF02668">
    <property type="entry name" value="TauD"/>
    <property type="match status" value="1"/>
</dbReference>
<comment type="cofactor">
    <cofactor evidence="1">
        <name>Fe(2+)</name>
        <dbReference type="ChEBI" id="CHEBI:29033"/>
    </cofactor>
</comment>
<protein>
    <recommendedName>
        <fullName evidence="16">Trimethyllysine dioxygenase</fullName>
        <ecNumber evidence="5">1.14.11.8</ecNumber>
    </recommendedName>
    <alternativeName>
        <fullName evidence="12">Epsilon-trimethyllysine 2-oxoglutarate dioxygenase</fullName>
    </alternativeName>
    <alternativeName>
        <fullName evidence="11">TML hydroxylase</fullName>
    </alternativeName>
    <alternativeName>
        <fullName evidence="13">TML-alpha-ketoglutarate dioxygenase</fullName>
    </alternativeName>
</protein>
<feature type="domain" description="TauD/TfdA-like" evidence="17">
    <location>
        <begin position="136"/>
        <end position="371"/>
    </location>
</feature>
<name>A0AAI9SYB7_9ASCO</name>
<accession>A0AAI9SYB7</accession>
<feature type="domain" description="Gamma-butyrobetaine hydroxylase-like N-terminal" evidence="18">
    <location>
        <begin position="13"/>
        <end position="94"/>
    </location>
</feature>
<evidence type="ECO:0000256" key="2">
    <source>
        <dbReference type="ARBA" id="ARBA00001961"/>
    </source>
</evidence>
<comment type="caution">
    <text evidence="19">The sequence shown here is derived from an EMBL/GenBank/DDBJ whole genome shotgun (WGS) entry which is preliminary data.</text>
</comment>
<evidence type="ECO:0000256" key="10">
    <source>
        <dbReference type="ARBA" id="ARBA00023004"/>
    </source>
</evidence>
<evidence type="ECO:0000256" key="3">
    <source>
        <dbReference type="ARBA" id="ARBA00005022"/>
    </source>
</evidence>
<dbReference type="GO" id="GO:0050353">
    <property type="term" value="F:trimethyllysine dioxygenase activity"/>
    <property type="evidence" value="ECO:0007669"/>
    <property type="project" value="UniProtKB-EC"/>
</dbReference>
<reference evidence="19" key="1">
    <citation type="journal article" date="2022" name="DNA Res.">
        <title>Genome analysis of five recently described species of the CUG-Ser clade uncovers Candida theae as a new hybrid lineage with pathogenic potential in the Candida parapsilosis species complex.</title>
        <authorList>
            <person name="Mixao V."/>
            <person name="Del Olmo V."/>
            <person name="Hegedusova E."/>
            <person name="Saus E."/>
            <person name="Pryszcz L."/>
            <person name="Cillingova A."/>
            <person name="Nosek J."/>
            <person name="Gabaldon T."/>
        </authorList>
    </citation>
    <scope>NUCLEOTIDE SEQUENCE</scope>
    <source>
        <strain evidence="19">CBS 10844</strain>
    </source>
</reference>
<dbReference type="Gene3D" id="3.60.130.10">
    <property type="entry name" value="Clavaminate synthase-like"/>
    <property type="match status" value="1"/>
</dbReference>
<keyword evidence="10" id="KW-0408">Iron</keyword>
<evidence type="ECO:0000256" key="11">
    <source>
        <dbReference type="ARBA" id="ARBA00030363"/>
    </source>
</evidence>
<dbReference type="AlphaFoldDB" id="A0AAI9SYB7"/>
<keyword evidence="7" id="KW-0124">Carnitine biosynthesis</keyword>
<evidence type="ECO:0000256" key="9">
    <source>
        <dbReference type="ARBA" id="ARBA00023002"/>
    </source>
</evidence>
<dbReference type="InterPro" id="IPR042098">
    <property type="entry name" value="TauD-like_sf"/>
</dbReference>
<comment type="cofactor">
    <cofactor evidence="2">
        <name>L-ascorbate</name>
        <dbReference type="ChEBI" id="CHEBI:38290"/>
    </cofactor>
</comment>
<keyword evidence="6" id="KW-0479">Metal-binding</keyword>
<evidence type="ECO:0000256" key="14">
    <source>
        <dbReference type="ARBA" id="ARBA00046008"/>
    </source>
</evidence>